<feature type="non-terminal residue" evidence="1">
    <location>
        <position position="84"/>
    </location>
</feature>
<organism evidence="1 2">
    <name type="scientific">Triparma retinervis</name>
    <dbReference type="NCBI Taxonomy" id="2557542"/>
    <lineage>
        <taxon>Eukaryota</taxon>
        <taxon>Sar</taxon>
        <taxon>Stramenopiles</taxon>
        <taxon>Ochrophyta</taxon>
        <taxon>Bolidophyceae</taxon>
        <taxon>Parmales</taxon>
        <taxon>Triparmaceae</taxon>
        <taxon>Triparma</taxon>
    </lineage>
</organism>
<feature type="non-terminal residue" evidence="1">
    <location>
        <position position="1"/>
    </location>
</feature>
<gene>
    <name evidence="1" type="ORF">TrRE_jg9196</name>
</gene>
<keyword evidence="2" id="KW-1185">Reference proteome</keyword>
<protein>
    <submittedName>
        <fullName evidence="1">Uncharacterized protein</fullName>
    </submittedName>
</protein>
<accession>A0A9W6ZNM5</accession>
<reference evidence="1" key="1">
    <citation type="submission" date="2022-07" db="EMBL/GenBank/DDBJ databases">
        <title>Genome analysis of Parmales, a sister group of diatoms, reveals the evolutionary specialization of diatoms from phago-mixotrophs to photoautotrophs.</title>
        <authorList>
            <person name="Ban H."/>
            <person name="Sato S."/>
            <person name="Yoshikawa S."/>
            <person name="Kazumasa Y."/>
            <person name="Nakamura Y."/>
            <person name="Ichinomiya M."/>
            <person name="Saitoh K."/>
            <person name="Sato N."/>
            <person name="Blanc-Mathieu R."/>
            <person name="Endo H."/>
            <person name="Kuwata A."/>
            <person name="Ogata H."/>
        </authorList>
    </citation>
    <scope>NUCLEOTIDE SEQUENCE</scope>
</reference>
<evidence type="ECO:0000313" key="2">
    <source>
        <dbReference type="Proteomes" id="UP001165082"/>
    </source>
</evidence>
<proteinExistence type="predicted"/>
<dbReference type="AlphaFoldDB" id="A0A9W6ZNM5"/>
<sequence length="84" mass="8670">AATAEAVSLTLPSIVPSPPSLDPTMLISQIKSLSSVLPTSAYLDVLAVAERVLVRKFFTTPSGLGGSVAVKVGRSTAWSDLVMV</sequence>
<dbReference type="EMBL" id="BRXZ01003355">
    <property type="protein sequence ID" value="GMH53230.1"/>
    <property type="molecule type" value="Genomic_DNA"/>
</dbReference>
<evidence type="ECO:0000313" key="1">
    <source>
        <dbReference type="EMBL" id="GMH53230.1"/>
    </source>
</evidence>
<name>A0A9W6ZNM5_9STRA</name>
<dbReference type="Proteomes" id="UP001165082">
    <property type="component" value="Unassembled WGS sequence"/>
</dbReference>
<comment type="caution">
    <text evidence="1">The sequence shown here is derived from an EMBL/GenBank/DDBJ whole genome shotgun (WGS) entry which is preliminary data.</text>
</comment>